<dbReference type="OrthoDB" id="5397552at2759"/>
<evidence type="ECO:0000313" key="1">
    <source>
        <dbReference type="EMBL" id="KAJ5143823.1"/>
    </source>
</evidence>
<reference evidence="1" key="2">
    <citation type="journal article" date="2023" name="IMA Fungus">
        <title>Comparative genomic study of the Penicillium genus elucidates a diverse pangenome and 15 lateral gene transfer events.</title>
        <authorList>
            <person name="Petersen C."/>
            <person name="Sorensen T."/>
            <person name="Nielsen M.R."/>
            <person name="Sondergaard T.E."/>
            <person name="Sorensen J.L."/>
            <person name="Fitzpatrick D.A."/>
            <person name="Frisvad J.C."/>
            <person name="Nielsen K.L."/>
        </authorList>
    </citation>
    <scope>NUCLEOTIDE SEQUENCE</scope>
    <source>
        <strain evidence="1">IBT 22155</strain>
    </source>
</reference>
<proteinExistence type="predicted"/>
<accession>A0A9W9L9F1</accession>
<protein>
    <submittedName>
        <fullName evidence="1">Uncharacterized protein</fullName>
    </submittedName>
</protein>
<comment type="caution">
    <text evidence="1">The sequence shown here is derived from an EMBL/GenBank/DDBJ whole genome shotgun (WGS) entry which is preliminary data.</text>
</comment>
<sequence>MPLPLSRRLNISGDQTKQFKEMEAEFILVGGAAAVLQGYKRTTTDVDTLIRSQTVLDSLESVEGFEVVAGRLSYRSVIIDLLTTIDDRFTYSQVDGYVRYVHGVPVLQPEYALSVKIRCFYLRSEDSNGLEKQLTDLMDAVFWAKAMKEAGKTISNTCATLFQIGCYHAVLVRLKLEPDDFEILVDVGFGRLIIPWEENTPEQREYYYSLFAPEGTDLLTVPLDN</sequence>
<evidence type="ECO:0000313" key="2">
    <source>
        <dbReference type="Proteomes" id="UP001149079"/>
    </source>
</evidence>
<keyword evidence="2" id="KW-1185">Reference proteome</keyword>
<dbReference type="GeneID" id="81402524"/>
<organism evidence="1 2">
    <name type="scientific">Penicillium bovifimosum</name>
    <dbReference type="NCBI Taxonomy" id="126998"/>
    <lineage>
        <taxon>Eukaryota</taxon>
        <taxon>Fungi</taxon>
        <taxon>Dikarya</taxon>
        <taxon>Ascomycota</taxon>
        <taxon>Pezizomycotina</taxon>
        <taxon>Eurotiomycetes</taxon>
        <taxon>Eurotiomycetidae</taxon>
        <taxon>Eurotiales</taxon>
        <taxon>Aspergillaceae</taxon>
        <taxon>Penicillium</taxon>
    </lineage>
</organism>
<dbReference type="AlphaFoldDB" id="A0A9W9L9F1"/>
<gene>
    <name evidence="1" type="ORF">N7515_002610</name>
</gene>
<dbReference type="RefSeq" id="XP_056525467.1">
    <property type="nucleotide sequence ID" value="XM_056663354.1"/>
</dbReference>
<name>A0A9W9L9F1_9EURO</name>
<reference evidence="1" key="1">
    <citation type="submission" date="2022-11" db="EMBL/GenBank/DDBJ databases">
        <authorList>
            <person name="Petersen C."/>
        </authorList>
    </citation>
    <scope>NUCLEOTIDE SEQUENCE</scope>
    <source>
        <strain evidence="1">IBT 22155</strain>
    </source>
</reference>
<dbReference type="SUPFAM" id="SSF81301">
    <property type="entry name" value="Nucleotidyltransferase"/>
    <property type="match status" value="1"/>
</dbReference>
<dbReference type="Gene3D" id="3.30.460.40">
    <property type="match status" value="1"/>
</dbReference>
<dbReference type="InterPro" id="IPR043519">
    <property type="entry name" value="NT_sf"/>
</dbReference>
<dbReference type="Proteomes" id="UP001149079">
    <property type="component" value="Unassembled WGS sequence"/>
</dbReference>
<dbReference type="EMBL" id="JAPQKL010000002">
    <property type="protein sequence ID" value="KAJ5143823.1"/>
    <property type="molecule type" value="Genomic_DNA"/>
</dbReference>